<keyword evidence="2" id="KW-0732">Signal</keyword>
<dbReference type="STRING" id="861299.J421_1048"/>
<feature type="chain" id="PRO_5004793970" evidence="2">
    <location>
        <begin position="35"/>
        <end position="833"/>
    </location>
</feature>
<feature type="region of interest" description="Disordered" evidence="1">
    <location>
        <begin position="35"/>
        <end position="64"/>
    </location>
</feature>
<dbReference type="InterPro" id="IPR045670">
    <property type="entry name" value="DUF5916"/>
</dbReference>
<gene>
    <name evidence="4" type="ORF">J421_1048</name>
</gene>
<feature type="region of interest" description="Disordered" evidence="1">
    <location>
        <begin position="712"/>
        <end position="733"/>
    </location>
</feature>
<proteinExistence type="predicted"/>
<organism evidence="4 5">
    <name type="scientific">Gemmatirosa kalamazoonensis</name>
    <dbReference type="NCBI Taxonomy" id="861299"/>
    <lineage>
        <taxon>Bacteria</taxon>
        <taxon>Pseudomonadati</taxon>
        <taxon>Gemmatimonadota</taxon>
        <taxon>Gemmatimonadia</taxon>
        <taxon>Gemmatimonadales</taxon>
        <taxon>Gemmatimonadaceae</taxon>
        <taxon>Gemmatirosa</taxon>
    </lineage>
</organism>
<keyword evidence="5" id="KW-1185">Reference proteome</keyword>
<evidence type="ECO:0000313" key="5">
    <source>
        <dbReference type="Proteomes" id="UP000019151"/>
    </source>
</evidence>
<dbReference type="HOGENOM" id="CLU_016090_0_0_0"/>
<dbReference type="eggNOG" id="COG2091">
    <property type="taxonomic scope" value="Bacteria"/>
</dbReference>
<dbReference type="SUPFAM" id="SSF49344">
    <property type="entry name" value="CBD9-like"/>
    <property type="match status" value="1"/>
</dbReference>
<dbReference type="AlphaFoldDB" id="W0RE28"/>
<dbReference type="Proteomes" id="UP000019151">
    <property type="component" value="Chromosome"/>
</dbReference>
<feature type="domain" description="DUF5916" evidence="3">
    <location>
        <begin position="269"/>
        <end position="822"/>
    </location>
</feature>
<name>W0RE28_9BACT</name>
<reference evidence="4 5" key="1">
    <citation type="journal article" date="2014" name="Genome Announc.">
        <title>Genome Sequence and Methylome of Soil Bacterium Gemmatirosa kalamazoonensis KBS708T, a Member of the Rarely Cultivated Gemmatimonadetes Phylum.</title>
        <authorList>
            <person name="Debruyn J.M."/>
            <person name="Radosevich M."/>
            <person name="Wommack K.E."/>
            <person name="Polson S.W."/>
            <person name="Hauser L.J."/>
            <person name="Fawaz M.N."/>
            <person name="Korlach J."/>
            <person name="Tsai Y.C."/>
        </authorList>
    </citation>
    <scope>NUCLEOTIDE SEQUENCE [LARGE SCALE GENOMIC DNA]</scope>
    <source>
        <strain evidence="4 5">KBS708</strain>
    </source>
</reference>
<dbReference type="GO" id="GO:0016787">
    <property type="term" value="F:hydrolase activity"/>
    <property type="evidence" value="ECO:0007669"/>
    <property type="project" value="UniProtKB-KW"/>
</dbReference>
<evidence type="ECO:0000256" key="2">
    <source>
        <dbReference type="SAM" id="SignalP"/>
    </source>
</evidence>
<dbReference type="RefSeq" id="WP_025410117.1">
    <property type="nucleotide sequence ID" value="NZ_CP007128.1"/>
</dbReference>
<dbReference type="CDD" id="cd09618">
    <property type="entry name" value="CBM9_like_2"/>
    <property type="match status" value="1"/>
</dbReference>
<evidence type="ECO:0000256" key="1">
    <source>
        <dbReference type="SAM" id="MobiDB-lite"/>
    </source>
</evidence>
<dbReference type="KEGG" id="gba:J421_1048"/>
<dbReference type="Gene3D" id="2.60.40.1190">
    <property type="match status" value="1"/>
</dbReference>
<dbReference type="OrthoDB" id="9786766at2"/>
<evidence type="ECO:0000313" key="4">
    <source>
        <dbReference type="EMBL" id="AHG88585.1"/>
    </source>
</evidence>
<accession>W0RE28</accession>
<keyword evidence="4" id="KW-0378">Hydrolase</keyword>
<dbReference type="Pfam" id="PF19313">
    <property type="entry name" value="DUF5916"/>
    <property type="match status" value="1"/>
</dbReference>
<dbReference type="EMBL" id="CP007128">
    <property type="protein sequence ID" value="AHG88585.1"/>
    <property type="molecule type" value="Genomic_DNA"/>
</dbReference>
<sequence length="833" mass="91656">MTHSPRFRRGRALARVRPLVVALAATPSFLIAQAAARGQTREPGSGGTPGGTMPSASDPRPVADAAARTGSVSIDGRLDDAAWAAARPITGFLQQQPDEGKAPSERTELRFLYDASALYIGARMYDARGAAGVRSLLARRDQLMDGNAPSDKIAVVLDPFRDKNTRVWFELNPLGVKGDHLNGDESFDPVWEGAAHVDSLGWTAEFRIPLSQLRFSRDSVQAWGLQVWRTISRRNEQDMWAFWRLNEAGGPPYFGTLQGLAVASQPRQMEFLPYVVTGQRFAPVAIGDPFHHRSTNTTRIGADAKVNLTSNLTLDATINPDFGQVEVDPAVVNLSAFETFFREKRPFFVANASAFSFGTFKCFFCSNVSSLDVFYSRRIGRSPQLSGVVGNVADWMDAPDATTILGAAKITGRTKTGWTVGVLDALTDRETARYVPAAAPGNTLPVALTTRDAAVEPLTNYFMGRLRKDLRGGNTRIGGIATLTSRALGADTVMRSRLRSDAEAVGVDLAHYWRQRTYALDVVGVVSNVAGDTAAMRRTQQSSAHYFQRPGRTATGDGLFDAAYDPRRTSLQGYGLYAHLAKESGDWMWELGQNWRSPGFEVNDIAFQSRADYGWMNANLVRQWTKPTAWYRNAFAVIGGQQQYNYDGDRTDLQGQIFGQVTLSNYYNVSGFVIHHPHVLDDRLMRGGPTVVRSGYDFYTLNASSDSRKPVAVDASGNVGRSTDNEGRSWSVSSGVSVRPSPRMLLRLSPSYSFDRTVQQYVTAVSDPTATAFAGARYVFGRIEQRTVALETRLNTTFTPTLTLELYAQPFLSSGRYDKFQEFVRPRSIDMAA</sequence>
<protein>
    <submittedName>
        <fullName evidence="4">Putative membrane associated hydrolase</fullName>
    </submittedName>
</protein>
<feature type="signal peptide" evidence="2">
    <location>
        <begin position="1"/>
        <end position="34"/>
    </location>
</feature>
<evidence type="ECO:0000259" key="3">
    <source>
        <dbReference type="Pfam" id="PF19313"/>
    </source>
</evidence>
<dbReference type="InParanoid" id="W0RE28"/>